<dbReference type="SUPFAM" id="SSF63829">
    <property type="entry name" value="Calcium-dependent phosphotriesterase"/>
    <property type="match status" value="1"/>
</dbReference>
<keyword evidence="1" id="KW-1133">Transmembrane helix</keyword>
<dbReference type="InterPro" id="IPR015943">
    <property type="entry name" value="WD40/YVTN_repeat-like_dom_sf"/>
</dbReference>
<evidence type="ECO:0000256" key="1">
    <source>
        <dbReference type="SAM" id="Phobius"/>
    </source>
</evidence>
<gene>
    <name evidence="2" type="ORF">CVV26_02850</name>
</gene>
<protein>
    <submittedName>
        <fullName evidence="2">Uncharacterized protein</fullName>
    </submittedName>
</protein>
<dbReference type="Gene3D" id="2.130.10.10">
    <property type="entry name" value="YVTN repeat-like/Quinoprotein amine dehydrogenase"/>
    <property type="match status" value="1"/>
</dbReference>
<dbReference type="CDD" id="cd05819">
    <property type="entry name" value="NHL"/>
    <property type="match status" value="1"/>
</dbReference>
<dbReference type="PANTHER" id="PTHR47197:SF3">
    <property type="entry name" value="DIHYDRO-HEME D1 DEHYDROGENASE"/>
    <property type="match status" value="1"/>
</dbReference>
<keyword evidence="1" id="KW-0812">Transmembrane</keyword>
<reference evidence="2 3" key="1">
    <citation type="journal article" date="2017" name="ISME J.">
        <title>Potential for microbial H2 and metal transformations associated with novel bacteria and archaea in deep terrestrial subsurface sediments.</title>
        <authorList>
            <person name="Hernsdorf A.W."/>
            <person name="Amano Y."/>
            <person name="Miyakawa K."/>
            <person name="Ise K."/>
            <person name="Suzuki Y."/>
            <person name="Anantharaman K."/>
            <person name="Probst A."/>
            <person name="Burstein D."/>
            <person name="Thomas B.C."/>
            <person name="Banfield J.F."/>
        </authorList>
    </citation>
    <scope>NUCLEOTIDE SEQUENCE [LARGE SCALE GENOMIC DNA]</scope>
    <source>
        <strain evidence="2">HGW-Kuenenbacteria-1</strain>
    </source>
</reference>
<sequence length="1163" mass="128053">MITLLFIMKHFKQYIIIFSIILIAIISGVFLKNNFLQAQDKEVSLPLPNFNQPIIKKGSEDLIKYFFFKKDNWVDAKGKNIIEKDVIGLRVYKNPDHISPLLWYQQNVPNQGNPALIKVDGYDGLRDGRSIYVSAGYIDKIKFKAKTSGTPLQTYLNTYIYLISYNEGASSETIEIFNRMIANWKFNANVAITPEQKAQLRNDIKRWADINNIKSLLEDYKEKYGYYPKLESGTYMTNHTVSTWPSWQLELGKALVNFLPIDPINTFGSCPEETKTINKKQIIFKYDSKTCWDKENKAYAGDITDEILYPVLASSVYTYSSLLDGQDYYLGYETEFGKGCATGQCFLNNSCKAVGDCNGRQYCQSGRWVNHCGNGAKDCGEECEADGNGSSATNQYKCTSCKWTDGWCGNGIIQTNHGEQCELSGANVFTKPTPSQAINIDHQYQCLACKITGGYCGDGTEQTAHNEQCDPKNYIAPIPADSKINKQYECDINCQDKGGYCGDIIIQSTYGEQCEADGNGSSATNQYKCIVCKWTGGWCGDGTQNGPEQCDPTNYIAPIPADSKINKQYECDINCQDKGGYCGDGIVQNGTYNKKINKSLRIWNIRLWQRTIDRDEECEADGNGSYATNQYKCTSCKWTDGWCGDGTIQATYGEQCDKGNINNDTYGQGADSCKTDCSGSASYCGDGIVNGQEICDITKNYENSVKCIATNDQNCGKLLKEYNFSDIPITELNNIEVSNTSIKLKQANISTPYIWVANSDVDMVSKIKTSDGALMGRYSTGKNPSRTAVDLEGNVWIANRDSNDVTILKEDGSLIKTCSVGIGPRGIAIDTQGFGWVASYEENKVYKIDKDCNRLATYNVGARPYGLAIDASGHIWSANRNGNSVSKIDISTGVVNTYSGVGGTTCGDAGLHPYGIAVDLNDNIWVADTCKGVYKVAQNGDIIYYTYNTAHSYGRSRGVAVDKQGFVWVAFDFSNQVAKINPSDGSLKGIYSSGGDLPIGISGDADGNIWVINHDKGGIAAKINSLGAVMGRYPVAGTGVSVKPYTYSDMMGYGLKNITLRGGFWSTTFESSFAQTTWNSIVLTKTTPIGSKIEIRFQSATTEAGLAIASWSGYSDSSLLSLVSIPKENKFLKFEIKFYSNQPDIATFLPSLNSLIINLDEAK</sequence>
<comment type="caution">
    <text evidence="2">The sequence shown here is derived from an EMBL/GenBank/DDBJ whole genome shotgun (WGS) entry which is preliminary data.</text>
</comment>
<accession>A0A2N1UMZ9</accession>
<proteinExistence type="predicted"/>
<evidence type="ECO:0000313" key="3">
    <source>
        <dbReference type="Proteomes" id="UP000233414"/>
    </source>
</evidence>
<dbReference type="Proteomes" id="UP000233414">
    <property type="component" value="Unassembled WGS sequence"/>
</dbReference>
<dbReference type="EMBL" id="PGYQ01000015">
    <property type="protein sequence ID" value="PKL72140.1"/>
    <property type="molecule type" value="Genomic_DNA"/>
</dbReference>
<organism evidence="2 3">
    <name type="scientific">Candidatus Kuenenbacteria bacterium HGW-Kuenenbacteria-1</name>
    <dbReference type="NCBI Taxonomy" id="2013812"/>
    <lineage>
        <taxon>Bacteria</taxon>
        <taxon>Candidatus Kueneniibacteriota</taxon>
    </lineage>
</organism>
<dbReference type="PANTHER" id="PTHR47197">
    <property type="entry name" value="PROTEIN NIRF"/>
    <property type="match status" value="1"/>
</dbReference>
<evidence type="ECO:0000313" key="2">
    <source>
        <dbReference type="EMBL" id="PKL72140.1"/>
    </source>
</evidence>
<dbReference type="AlphaFoldDB" id="A0A2N1UMZ9"/>
<keyword evidence="1" id="KW-0472">Membrane</keyword>
<name>A0A2N1UMZ9_9BACT</name>
<dbReference type="InterPro" id="IPR051200">
    <property type="entry name" value="Host-pathogen_enzymatic-act"/>
</dbReference>
<feature type="transmembrane region" description="Helical" evidence="1">
    <location>
        <begin position="12"/>
        <end position="31"/>
    </location>
</feature>